<feature type="compositionally biased region" description="Polar residues" evidence="17">
    <location>
        <begin position="3015"/>
        <end position="3025"/>
    </location>
</feature>
<dbReference type="InterPro" id="IPR027532">
    <property type="entry name" value="Mdm12"/>
</dbReference>
<dbReference type="EMBL" id="CP019479">
    <property type="protein sequence ID" value="UQC88234.1"/>
    <property type="molecule type" value="Genomic_DNA"/>
</dbReference>
<feature type="region of interest" description="Disordered" evidence="17">
    <location>
        <begin position="1800"/>
        <end position="2006"/>
    </location>
</feature>
<dbReference type="Pfam" id="PF00118">
    <property type="entry name" value="Cpn60_TCP1"/>
    <property type="match status" value="1"/>
</dbReference>
<dbReference type="PROSITE" id="PS51455">
    <property type="entry name" value="PIPK"/>
    <property type="match status" value="1"/>
</dbReference>
<evidence type="ECO:0000256" key="13">
    <source>
        <dbReference type="ARBA" id="ARBA00023136"/>
    </source>
</evidence>
<dbReference type="InterPro" id="IPR002423">
    <property type="entry name" value="Cpn60/GroEL/TCP-1"/>
</dbReference>
<dbReference type="Proteomes" id="UP000830671">
    <property type="component" value="Chromosome 7"/>
</dbReference>
<dbReference type="SUPFAM" id="SSF52029">
    <property type="entry name" value="GroEL apical domain-like"/>
    <property type="match status" value="1"/>
</dbReference>
<comment type="catalytic activity">
    <reaction evidence="1">
        <text>a 1,2-diacyl-sn-glycero-3-phospho-(1D-myo-inositol-3-phosphate) + ATP = a 1,2-diacyl-sn-glycero-3-phospho-(1D-myo-inositol-3,5-bisphosphate) + ADP + H(+)</text>
        <dbReference type="Rhea" id="RHEA:13609"/>
        <dbReference type="ChEBI" id="CHEBI:15378"/>
        <dbReference type="ChEBI" id="CHEBI:30616"/>
        <dbReference type="ChEBI" id="CHEBI:57923"/>
        <dbReference type="ChEBI" id="CHEBI:58088"/>
        <dbReference type="ChEBI" id="CHEBI:456216"/>
        <dbReference type="EC" id="2.7.1.150"/>
    </reaction>
</comment>
<evidence type="ECO:0000256" key="5">
    <source>
        <dbReference type="ARBA" id="ARBA00022723"/>
    </source>
</evidence>
<feature type="compositionally biased region" description="Low complexity" evidence="17">
    <location>
        <begin position="308"/>
        <end position="324"/>
    </location>
</feature>
<feature type="compositionally biased region" description="Acidic residues" evidence="17">
    <location>
        <begin position="2226"/>
        <end position="2235"/>
    </location>
</feature>
<evidence type="ECO:0000259" key="19">
    <source>
        <dbReference type="PROSITE" id="PS51455"/>
    </source>
</evidence>
<keyword evidence="10 16" id="KW-0067">ATP-binding</keyword>
<feature type="compositionally biased region" description="Acidic residues" evidence="17">
    <location>
        <begin position="3042"/>
        <end position="3056"/>
    </location>
</feature>
<dbReference type="GO" id="GO:0045040">
    <property type="term" value="P:protein insertion into mitochondrial outer membrane"/>
    <property type="evidence" value="ECO:0007669"/>
    <property type="project" value="UniProtKB-UniRule"/>
</dbReference>
<feature type="region of interest" description="Disordered" evidence="17">
    <location>
        <begin position="142"/>
        <end position="214"/>
    </location>
</feature>
<sequence>MDCSKGVSKSAIPEVSTYGSPPRICQLRSASSTQPQLRCVAASSHPRLTIVPTCLRIVRPLKPISAVSKTACFCSTADNLTRGPTTTSHTQSFFARTYTYTQSLTFATSILLVTCALLRHCILPAFFPRLQRYTPRSDLQVDIDKETPTDGSEPLASTNHEHPANKLHPAITTTSSVLHSSHSCPRKMASNNTSKPNSPAVLSTPPGFRSRHDSINSISTASQADKDQLAHTLNRIHTSASQSDSLTTFNDFAPPPSSLPATETKVLAGELVQNGLSGLYSRLKEAVGAGGARQQDVDDGDSFDAASKRSTSTTATTPKIPIASLTRVETAATSSSFISGTTHDGPMTGTSSSGMNTVMSDSQSHPPQSSKATSISAMTASKSSAASRQSLPSVAKASAVTAINPEVAPATATRSVARMEDGPVRTSGRRSISKHPDPRLFGIGHDHKFDVLEPKPSAILPERTHGIIPRPRREDTAVDGPSDKPLSPIKTSAPQLPKLQTADPRSPTLSTSSMMLVPKRPAVIDRISRSRSPGYAPSRSSSMEHVTAEPSPISTTAHDSVYHDSFAHAAQPIHGRTGALRIPGTTTNEGAPEQVNARLDRMRRQVLSKEFWMADETCKECFICGQPFSAFRRKHHCRTCGCIFDSKCTSIIPASKFGMTGTLRVCKTCLKVINQRLYEGSGSDDSGDDSFLPALFRQTKATPKATQAEAEVEEPSFADRMEDLGDARSVQTPMMAIPATRRINDSNRNSAILEIDAPQLSRPSSSRSLRSLTSANRPQSSGHRRHHSKHHNNFMSRFKPMPDDRAPFRKGITEEMAKKPKYPAFHDDNIIDPELAAYMSDESSGDEQMSIFATMSNADLQPSSYDHEKSSFGPFLSTGRRHRLGRGEKSVSGLSFTSRGIDDNAGSGSLIGHGRPARRRNLSNVSHQMRSPRPKSGIFKGPSASNENVFTIENPAIEATKLTRSDSMQADKQPQVELNPSSMLHVKRLLHQLLEDSGIPNVPAWEKALVPILLQCTDDVTPDIRVGDDMDIRHYVKLKKIPGGKPGDTSYVSGVIFTKNLALKSMPRRILNPRIVIVSFPIEYQRHQQHFMSLQPVIEQEKEFLRIVVNRIINLRPQLLLCEKSVSGVALQYLSEAGIAVAYNVKPSVIEAVSRCAETDIISSLDMLALQVQVGRSGGFEVKTYVNKNYPGKKKTYIFLSGCSEKLGCTIALRGDSTEVLSKMKKITEFMVYVVYNLKLETCLMRDEYIQLPAEPEESSSLSSSLRQNPEDGPRSLSASTELAETGPQILKTSPTESELPTQTSDDTSLVTAEGTVSSDQTEEHVAEERPPLVSLHASHVPPTSPESQVPEDVPMPTYYSDMVARYETKILSASPFVKFAQPYLLMKAREQERRLVYLKRLRDQDVVEEQIDAEKSKSQKFQLIKPEMVHAIGQKAPRQVMEILHAVHDAEYDKALYNYQVQTRQWENYIQGNLDLFDPYSHQNIVVLYSVICTETKIPCSEPGLIAIAFYDEHVDESGSMDPDCTLGQYIEDLCISKDSICTANGCDRKMTAHHRTYVHDESRVTIFVEPAAKRRNLDGITMWSYCKTCKKDSPEMGMSDSTWKYSFGKYLELLFWSRGLRLHEFSGCPHDHHRDHIRYFHYRDTWVRIHHDPIDLLEIVVPRARITWKVENDLKLKNEIFNKIEERWVRFINSVKFRIKSIRIDSVLPEKADACKTEVDRLAKKAQDDQVALTRRLQETYVNSKYYEVIPFNAIVREMLEKAGDWDASFTKFETDFLPDKDLRQLTMLQLKKIFSDNESRESLPSTDGNSTVDSGEPPSQTFSDDADEKSSTQPTDPTEPSEEGASETTKNEGDPENEPEELKEKAPIPEPEPSQEQESGPGLKDKPATEDENPESSETSKISTPAESVLERVEPLDLATPSSPKGKNPFSFAAIDEAGETSSDSGAIEPTSPTTRPPLTTTSTGISLSEKVEQLRREQQVMGNETPLANEPAEAPKANPERTLARRAPMIRTLSQPAQTLPRSQSSFAKSILPKDGAGPSENSSETSFKVEKKPFDRLALGMKSHRKAGPSSIPRLITKKKDTHVSSQVSRIAKHFEQLSREFEKERQREDRRKRLAKHQPRAGLPRSATKAIVEVYHNIDNAVQEAGPSNTEQNNEIKILEPKTAPVTPAPPGVVHTEPDTMPPTGESQPVTEAPAASEEHHVGGETDDTATVTASHGGSDDEGQSDNEESILGDLLPDVKELADSLEPSTEIPLELPKHQKTSLMKMLTNFWAERSASGWPQLDYPVNASDHIFLDSDVIVREDEPSSVIAFALSSDDYRTKLADIRRQERMAIQKDYETSNLEGKSSGMSDTGGEFMMEEGDLEKSLLRATGTHLKYQFKEGSATMLCKIFYAEQFDALRRKCGVADRIVESLSRCLKWDSKGGKTKSVFLKTLDDRLVLKGLSPIETSAFLRFAPAYFGIMAEALFHDLPSVIAKMLGFFQLIIKNPVTGVEIKLDLLLMENLFYDRGPTRLFDLKGSMRNRKIQSTGEQNEVLLDENMVEFIYESPLFAREHSKKLLRASVWNDTLFLARQNVMDYSLMIAVDEAKKELVVGIIDCIRTYTWDKKLESWIKDRGFAGGGRNRPTVTSPKEYKSRFREAMARYVLDRYLRQASPGQGSNQMQRPIEPPANHEHYLPMVTRLMNGLMIMEHYGVDESRPSQYEYPLMAHKRMMKPPTIIEQACTPVETSNSVHQKANLAQHAAVTPTKPVPCYLEFTTSFDQQLSPHLSFLLSHKTTALMSIDLNWETLTTGPDGEALALRIRDFIHTKFQAVPLPRFIKSVKVHDFEFGTIAPELELKDITDPLPEFYEENSDIEDDEEEEQAILEEQAQQQQHGPRSQLSAGERRRQREEASMPPRLSTHALRGQSGDFPSPFLGVSTPGILGGTSNLHYFQSHLGTGWSGTQTPLAAVAGAHMGNRLETSAVLSPVGSPPPNGFSSPSHSRNPSQSSISVSDFNPALAQLREKSSVSTLAPTSAGASRPPTRDTHLAGSAIQEEDEEVLPEDEDDSNNNAPRFREPRPEDLQAVFRIRYAGDVRLRLTAEILLDYPMPSFVGIPVQLSVTGLTFDGVGVMAHIRKRVQFCFLSPEDAVTAVGADDAGPSEPGKRFGGLLQEIQVESEIGLRDGGKQSLKNVGKVERFVLEQVRRIFENEFVYPSFWTFLV</sequence>
<evidence type="ECO:0000256" key="11">
    <source>
        <dbReference type="ARBA" id="ARBA00023055"/>
    </source>
</evidence>
<keyword evidence="9" id="KW-0862">Zinc</keyword>
<protein>
    <recommendedName>
        <fullName evidence="14">Mitochondrial distribution and morphology protein 12</fullName>
    </recommendedName>
    <alternativeName>
        <fullName evidence="14">Mitochondrial inheritance component MDM12</fullName>
    </alternativeName>
</protein>
<dbReference type="InterPro" id="IPR027409">
    <property type="entry name" value="GroEL-like_apical_dom_sf"/>
</dbReference>
<comment type="function">
    <text evidence="14">Component of the ERMES/MDM complex, which serves as a molecular tether to connect the endoplasmic reticulum (ER) and mitochondria. Components of this complex are involved in the control of mitochondrial shape and protein biogenesis, and function in nonvesicular lipid trafficking between the ER and mitochondria. MDM12 is required for the interaction of the ER-resident membrane protein MMM1 and the outer mitochondrial membrane-resident beta-barrel protein MDM10. The MDM12-MMM1 subcomplex functions in the major beta-barrel assembly pathway that is responsible for biogenesis of all mitochondrial outer membrane beta-barrel proteins, and acts in a late step after the SAM complex. The MDM10-MDM12-MMM1 subcomplex further acts in the TOM40-specific pathway after the action of the MDM12-MMM1 complex. Essential for establishing and maintaining the structure of mitochondria and maintenance of mtDNA nucleoids.</text>
</comment>
<feature type="compositionally biased region" description="Basic and acidic residues" evidence="17">
    <location>
        <begin position="2891"/>
        <end position="2900"/>
    </location>
</feature>
<dbReference type="FunFam" id="3.30.40.10:FF:000283">
    <property type="entry name" value="1-phosphatidylinositol-3-phosphate 5-kinase (Fab1)"/>
    <property type="match status" value="1"/>
</dbReference>
<dbReference type="Gene3D" id="3.50.7.10">
    <property type="entry name" value="GroEL"/>
    <property type="match status" value="1"/>
</dbReference>
<evidence type="ECO:0000259" key="18">
    <source>
        <dbReference type="PROSITE" id="PS50178"/>
    </source>
</evidence>
<feature type="region of interest" description="Disordered" evidence="17">
    <location>
        <begin position="2971"/>
        <end position="3067"/>
    </location>
</feature>
<dbReference type="Gene3D" id="3.30.810.10">
    <property type="entry name" value="2-Layer Sandwich"/>
    <property type="match status" value="1"/>
</dbReference>
<dbReference type="GO" id="GO:0032865">
    <property type="term" value="C:ERMES complex"/>
    <property type="evidence" value="ECO:0007669"/>
    <property type="project" value="UniProtKB-UniRule"/>
</dbReference>
<dbReference type="GO" id="GO:0005789">
    <property type="term" value="C:endoplasmic reticulum membrane"/>
    <property type="evidence" value="ECO:0007669"/>
    <property type="project" value="UniProtKB-SubCell"/>
</dbReference>
<dbReference type="FunFam" id="3.30.800.10:FF:000005">
    <property type="entry name" value="1-phosphatidylinositol-3-phosphate 5-kinase (Fab1)"/>
    <property type="match status" value="1"/>
</dbReference>
<organism evidence="21 22">
    <name type="scientific">Colletotrichum lupini</name>
    <dbReference type="NCBI Taxonomy" id="145971"/>
    <lineage>
        <taxon>Eukaryota</taxon>
        <taxon>Fungi</taxon>
        <taxon>Dikarya</taxon>
        <taxon>Ascomycota</taxon>
        <taxon>Pezizomycotina</taxon>
        <taxon>Sordariomycetes</taxon>
        <taxon>Hypocreomycetidae</taxon>
        <taxon>Glomerellales</taxon>
        <taxon>Glomerellaceae</taxon>
        <taxon>Colletotrichum</taxon>
        <taxon>Colletotrichum acutatum species complex</taxon>
    </lineage>
</organism>
<dbReference type="PANTHER" id="PTHR45748">
    <property type="entry name" value="1-PHOSPHATIDYLINOSITOL 3-PHOSPHATE 5-KINASE-RELATED"/>
    <property type="match status" value="1"/>
</dbReference>
<evidence type="ECO:0000256" key="14">
    <source>
        <dbReference type="HAMAP-Rule" id="MF_03104"/>
    </source>
</evidence>
<feature type="region of interest" description="Disordered" evidence="17">
    <location>
        <begin position="290"/>
        <end position="389"/>
    </location>
</feature>
<keyword evidence="14" id="KW-0256">Endoplasmic reticulum</keyword>
<evidence type="ECO:0000256" key="10">
    <source>
        <dbReference type="ARBA" id="ARBA00022840"/>
    </source>
</evidence>
<dbReference type="Gene3D" id="3.30.40.10">
    <property type="entry name" value="Zinc/RING finger domain, C3HC4 (zinc finger)"/>
    <property type="match status" value="1"/>
</dbReference>
<dbReference type="InterPro" id="IPR011011">
    <property type="entry name" value="Znf_FYVE_PHD"/>
</dbReference>
<evidence type="ECO:0000256" key="6">
    <source>
        <dbReference type="ARBA" id="ARBA00022741"/>
    </source>
</evidence>
<proteinExistence type="inferred from homology"/>
<feature type="region of interest" description="Disordered" evidence="17">
    <location>
        <begin position="2860"/>
        <end position="2920"/>
    </location>
</feature>
<dbReference type="GO" id="GO:0000285">
    <property type="term" value="F:1-phosphatidylinositol-3-phosphate 5-kinase activity"/>
    <property type="evidence" value="ECO:0007669"/>
    <property type="project" value="UniProtKB-EC"/>
</dbReference>
<feature type="compositionally biased region" description="Basic residues" evidence="17">
    <location>
        <begin position="782"/>
        <end position="792"/>
    </location>
</feature>
<dbReference type="InterPro" id="IPR000306">
    <property type="entry name" value="Znf_FYVE"/>
</dbReference>
<keyword evidence="11" id="KW-0445">Lipid transport</keyword>
<feature type="compositionally biased region" description="Low complexity" evidence="17">
    <location>
        <begin position="2983"/>
        <end position="2999"/>
    </location>
</feature>
<dbReference type="Gene3D" id="3.30.800.10">
    <property type="entry name" value="Phosphatidylinositol Phosphate Kinase II Beta"/>
    <property type="match status" value="1"/>
</dbReference>
<feature type="compositionally biased region" description="Polar residues" evidence="17">
    <location>
        <begin position="189"/>
        <end position="201"/>
    </location>
</feature>
<dbReference type="SMART" id="SM00064">
    <property type="entry name" value="FYVE"/>
    <property type="match status" value="1"/>
</dbReference>
<dbReference type="GO" id="GO:0000329">
    <property type="term" value="C:fungal-type vacuole membrane"/>
    <property type="evidence" value="ECO:0007669"/>
    <property type="project" value="TreeGrafter"/>
</dbReference>
<dbReference type="GO" id="GO:0006869">
    <property type="term" value="P:lipid transport"/>
    <property type="evidence" value="ECO:0007669"/>
    <property type="project" value="UniProtKB-KW"/>
</dbReference>
<evidence type="ECO:0000256" key="16">
    <source>
        <dbReference type="PROSITE-ProRule" id="PRU00781"/>
    </source>
</evidence>
<comment type="similarity">
    <text evidence="14">Belongs to the MDM12 family.</text>
</comment>
<dbReference type="InterPro" id="IPR017455">
    <property type="entry name" value="Znf_FYVE-rel"/>
</dbReference>
<feature type="compositionally biased region" description="Polar residues" evidence="17">
    <location>
        <begin position="1899"/>
        <end position="1909"/>
    </location>
</feature>
<keyword evidence="7 15" id="KW-0863">Zinc-finger</keyword>
<feature type="region of interest" description="Disordered" evidence="17">
    <location>
        <begin position="754"/>
        <end position="804"/>
    </location>
</feature>
<evidence type="ECO:0000259" key="20">
    <source>
        <dbReference type="PROSITE" id="PS51847"/>
    </source>
</evidence>
<dbReference type="GO" id="GO:0046854">
    <property type="term" value="P:phosphatidylinositol phosphate biosynthetic process"/>
    <property type="evidence" value="ECO:0007669"/>
    <property type="project" value="TreeGrafter"/>
</dbReference>
<name>A0A9Q8T2X4_9PEZI</name>
<dbReference type="Pfam" id="PF26544">
    <property type="entry name" value="Mdm12"/>
    <property type="match status" value="2"/>
</dbReference>
<dbReference type="FunFam" id="3.50.7.10:FF:000007">
    <property type="entry name" value="1-phosphatidylinositol 3-phosphate 5-kinase isoform X1"/>
    <property type="match status" value="1"/>
</dbReference>
<reference evidence="21" key="1">
    <citation type="journal article" date="2021" name="Mol. Plant Microbe Interact.">
        <title>Complete Genome Sequence of the Plant-Pathogenic Fungus Colletotrichum lupini.</title>
        <authorList>
            <person name="Baroncelli R."/>
            <person name="Pensec F."/>
            <person name="Da Lio D."/>
            <person name="Boufleur T."/>
            <person name="Vicente I."/>
            <person name="Sarrocco S."/>
            <person name="Picot A."/>
            <person name="Baraldi E."/>
            <person name="Sukno S."/>
            <person name="Thon M."/>
            <person name="Le Floch G."/>
        </authorList>
    </citation>
    <scope>NUCLEOTIDE SEQUENCE</scope>
    <source>
        <strain evidence="21">IMI 504893</strain>
    </source>
</reference>
<evidence type="ECO:0000256" key="12">
    <source>
        <dbReference type="ARBA" id="ARBA00023121"/>
    </source>
</evidence>
<dbReference type="InterPro" id="IPR013083">
    <property type="entry name" value="Znf_RING/FYVE/PHD"/>
</dbReference>
<dbReference type="CDD" id="cd21672">
    <property type="entry name" value="SMP_Mdm12"/>
    <property type="match status" value="1"/>
</dbReference>
<dbReference type="InterPro" id="IPR031468">
    <property type="entry name" value="SMP_LBD"/>
</dbReference>
<dbReference type="HAMAP" id="MF_03104">
    <property type="entry name" value="Mdm12"/>
    <property type="match status" value="1"/>
</dbReference>
<dbReference type="GO" id="GO:0008270">
    <property type="term" value="F:zinc ion binding"/>
    <property type="evidence" value="ECO:0007669"/>
    <property type="project" value="UniProtKB-KW"/>
</dbReference>
<feature type="compositionally biased region" description="Basic and acidic residues" evidence="17">
    <location>
        <begin position="2098"/>
        <end position="2117"/>
    </location>
</feature>
<gene>
    <name evidence="14" type="primary">MDM12</name>
    <name evidence="21" type="ORF">CLUP02_13757</name>
</gene>
<evidence type="ECO:0000256" key="9">
    <source>
        <dbReference type="ARBA" id="ARBA00022833"/>
    </source>
</evidence>
<evidence type="ECO:0000313" key="21">
    <source>
        <dbReference type="EMBL" id="UQC88234.1"/>
    </source>
</evidence>
<accession>A0A9Q8T2X4</accession>
<evidence type="ECO:0000256" key="2">
    <source>
        <dbReference type="ARBA" id="ARBA00004370"/>
    </source>
</evidence>
<dbReference type="SMART" id="SM00330">
    <property type="entry name" value="PIPKc"/>
    <property type="match status" value="1"/>
</dbReference>
<feature type="region of interest" description="Disordered" evidence="17">
    <location>
        <begin position="469"/>
        <end position="512"/>
    </location>
</feature>
<feature type="compositionally biased region" description="Polar residues" evidence="17">
    <location>
        <begin position="331"/>
        <end position="368"/>
    </location>
</feature>
<dbReference type="CDD" id="cd17300">
    <property type="entry name" value="PIPKc_PIKfyve"/>
    <property type="match status" value="1"/>
</dbReference>
<dbReference type="SUPFAM" id="SSF57903">
    <property type="entry name" value="FYVE/PHD zinc finger"/>
    <property type="match status" value="1"/>
</dbReference>
<dbReference type="CDD" id="cd03334">
    <property type="entry name" value="Fab1_TCP"/>
    <property type="match status" value="1"/>
</dbReference>
<evidence type="ECO:0000256" key="4">
    <source>
        <dbReference type="ARBA" id="ARBA00022679"/>
    </source>
</evidence>
<feature type="compositionally biased region" description="Low complexity" evidence="17">
    <location>
        <begin position="172"/>
        <end position="183"/>
    </location>
</feature>
<evidence type="ECO:0000313" key="22">
    <source>
        <dbReference type="Proteomes" id="UP000830671"/>
    </source>
</evidence>
<feature type="region of interest" description="Disordered" evidence="17">
    <location>
        <begin position="419"/>
        <end position="442"/>
    </location>
</feature>
<dbReference type="GO" id="GO:0005524">
    <property type="term" value="F:ATP binding"/>
    <property type="evidence" value="ECO:0007669"/>
    <property type="project" value="UniProtKB-UniRule"/>
</dbReference>
<feature type="compositionally biased region" description="Low complexity" evidence="17">
    <location>
        <begin position="760"/>
        <end position="774"/>
    </location>
</feature>
<keyword evidence="6 16" id="KW-0547">Nucleotide-binding</keyword>
<feature type="domain" description="PIPK" evidence="19">
    <location>
        <begin position="2321"/>
        <end position="2652"/>
    </location>
</feature>
<evidence type="ECO:0000256" key="15">
    <source>
        <dbReference type="PROSITE-ProRule" id="PRU00091"/>
    </source>
</evidence>
<feature type="compositionally biased region" description="Polar residues" evidence="17">
    <location>
        <begin position="2018"/>
        <end position="2032"/>
    </location>
</feature>
<feature type="compositionally biased region" description="Polar residues" evidence="17">
    <location>
        <begin position="1805"/>
        <end position="1826"/>
    </location>
</feature>
<dbReference type="InterPro" id="IPR027483">
    <property type="entry name" value="PInositol-4-P-4/5-kinase_C_sf"/>
</dbReference>
<evidence type="ECO:0000256" key="3">
    <source>
        <dbReference type="ARBA" id="ARBA00022448"/>
    </source>
</evidence>
<feature type="region of interest" description="Disordered" evidence="17">
    <location>
        <begin position="1254"/>
        <end position="1329"/>
    </location>
</feature>
<dbReference type="PROSITE" id="PS50178">
    <property type="entry name" value="ZF_FYVE"/>
    <property type="match status" value="1"/>
</dbReference>
<dbReference type="InterPro" id="IPR027484">
    <property type="entry name" value="PInositol-4-P-5-kinase_N"/>
</dbReference>
<dbReference type="Pfam" id="PF01504">
    <property type="entry name" value="PIP5K"/>
    <property type="match status" value="1"/>
</dbReference>
<evidence type="ECO:0000256" key="1">
    <source>
        <dbReference type="ARBA" id="ARBA00000768"/>
    </source>
</evidence>
<feature type="compositionally biased region" description="Low complexity" evidence="17">
    <location>
        <begin position="1953"/>
        <end position="1967"/>
    </location>
</feature>
<feature type="domain" description="SMP-LTD" evidence="20">
    <location>
        <begin position="2787"/>
        <end position="3210"/>
    </location>
</feature>
<evidence type="ECO:0000256" key="17">
    <source>
        <dbReference type="SAM" id="MobiDB-lite"/>
    </source>
</evidence>
<dbReference type="InterPro" id="IPR044769">
    <property type="entry name" value="PIKfyve_PIPKc"/>
</dbReference>
<dbReference type="PROSITE" id="PS51847">
    <property type="entry name" value="SMP"/>
    <property type="match status" value="1"/>
</dbReference>
<comment type="subunit">
    <text evidence="14">Component of the ER-mitochondria encounter structure (ERMES) or MDM complex, composed of MMM1, MDM10, MDM12 and MDM34. A MMM1 homodimer associates with one molecule of MDM12 on each side in a pairwise head-to-tail manner, and the SMP-LTD domains of MMM1 and MDM12 generate a continuous hydrophobic tunnel for phospholipid trafficking.</text>
</comment>
<feature type="region of interest" description="Disordered" evidence="17">
    <location>
        <begin position="529"/>
        <end position="553"/>
    </location>
</feature>
<dbReference type="Pfam" id="PF01363">
    <property type="entry name" value="FYVE"/>
    <property type="match status" value="1"/>
</dbReference>
<feature type="compositionally biased region" description="Acidic residues" evidence="17">
    <location>
        <begin position="2860"/>
        <end position="2872"/>
    </location>
</feature>
<feature type="compositionally biased region" description="Low complexity" evidence="17">
    <location>
        <begin position="1990"/>
        <end position="2001"/>
    </location>
</feature>
<feature type="domain" description="FYVE-type" evidence="18">
    <location>
        <begin position="615"/>
        <end position="674"/>
    </location>
</feature>
<dbReference type="InterPro" id="IPR002498">
    <property type="entry name" value="PInositol-4-P-4/5-kinase_core"/>
</dbReference>
<keyword evidence="3" id="KW-0813">Transport</keyword>
<feature type="compositionally biased region" description="Polar residues" evidence="17">
    <location>
        <begin position="1291"/>
        <end position="1320"/>
    </location>
</feature>
<keyword evidence="22" id="KW-1185">Reference proteome</keyword>
<keyword evidence="13 14" id="KW-0472">Membrane</keyword>
<comment type="subcellular location">
    <subcellularLocation>
        <location evidence="2">Membrane</location>
    </subcellularLocation>
    <subcellularLocation>
        <location evidence="14">Mitochondrion outer membrane</location>
        <topology evidence="14">Peripheral membrane protein</topology>
        <orientation evidence="14">Cytoplasmic side</orientation>
    </subcellularLocation>
    <subcellularLocation>
        <location evidence="14">Endoplasmic reticulum membrane</location>
        <topology evidence="14">Peripheral membrane protein</topology>
        <orientation evidence="14">Cytoplasmic side</orientation>
    </subcellularLocation>
    <text evidence="14">The ERMES/MDM complex localizes to a few discrete foci (around 10 per single cell), that represent mitochondria-endoplasmic reticulum junctions. These foci are often found next to mtDNA nucleoids.</text>
</comment>
<keyword evidence="14" id="KW-0496">Mitochondrion</keyword>
<dbReference type="GO" id="GO:0010008">
    <property type="term" value="C:endosome membrane"/>
    <property type="evidence" value="ECO:0007669"/>
    <property type="project" value="TreeGrafter"/>
</dbReference>
<dbReference type="SUPFAM" id="SSF56104">
    <property type="entry name" value="SAICAR synthase-like"/>
    <property type="match status" value="1"/>
</dbReference>
<dbReference type="GO" id="GO:0008289">
    <property type="term" value="F:lipid binding"/>
    <property type="evidence" value="ECO:0007669"/>
    <property type="project" value="UniProtKB-KW"/>
</dbReference>
<keyword evidence="8 16" id="KW-0418">Kinase</keyword>
<feature type="region of interest" description="Disordered" evidence="17">
    <location>
        <begin position="2167"/>
        <end position="2235"/>
    </location>
</feature>
<feature type="region of interest" description="Disordered" evidence="17">
    <location>
        <begin position="863"/>
        <end position="945"/>
    </location>
</feature>
<feature type="compositionally biased region" description="Basic and acidic residues" evidence="17">
    <location>
        <begin position="1973"/>
        <end position="1982"/>
    </location>
</feature>
<feature type="compositionally biased region" description="Low complexity" evidence="17">
    <location>
        <begin position="369"/>
        <end position="387"/>
    </location>
</feature>
<dbReference type="FunFam" id="3.30.810.10:FF:000001">
    <property type="entry name" value="1-phosphatidylinositol 3-phosphate 5-kinase FAB1"/>
    <property type="match status" value="1"/>
</dbReference>
<keyword evidence="4 16" id="KW-0808">Transferase</keyword>
<keyword evidence="14" id="KW-1000">Mitochondrion outer membrane</keyword>
<feature type="region of interest" description="Disordered" evidence="17">
    <location>
        <begin position="2018"/>
        <end position="2133"/>
    </location>
</feature>
<dbReference type="PANTHER" id="PTHR45748:SF7">
    <property type="entry name" value="1-PHOSPHATIDYLINOSITOL 3-PHOSPHATE 5-KINASE-RELATED"/>
    <property type="match status" value="1"/>
</dbReference>
<keyword evidence="5" id="KW-0479">Metal-binding</keyword>
<evidence type="ECO:0000256" key="7">
    <source>
        <dbReference type="ARBA" id="ARBA00022771"/>
    </source>
</evidence>
<keyword evidence="12" id="KW-0446">Lipid-binding</keyword>
<evidence type="ECO:0000256" key="8">
    <source>
        <dbReference type="ARBA" id="ARBA00022777"/>
    </source>
</evidence>